<feature type="region of interest" description="Disordered" evidence="1">
    <location>
        <begin position="290"/>
        <end position="324"/>
    </location>
</feature>
<evidence type="ECO:0008006" key="4">
    <source>
        <dbReference type="Google" id="ProtNLM"/>
    </source>
</evidence>
<protein>
    <recommendedName>
        <fullName evidence="4">Lipoprotein</fullName>
    </recommendedName>
</protein>
<name>A0A7X5QVK6_9GAMM</name>
<gene>
    <name evidence="2" type="ORF">HBF32_12230</name>
</gene>
<evidence type="ECO:0000313" key="3">
    <source>
        <dbReference type="Proteomes" id="UP000518878"/>
    </source>
</evidence>
<accession>A0A7X5QVK6</accession>
<keyword evidence="3" id="KW-1185">Reference proteome</keyword>
<dbReference type="Proteomes" id="UP000518878">
    <property type="component" value="Unassembled WGS sequence"/>
</dbReference>
<reference evidence="2 3" key="1">
    <citation type="journal article" date="2006" name="Int. J. Syst. Evol. Microbiol.">
        <title>Dyella yeojuensis sp. nov., isolated from greenhouse soil in Korea.</title>
        <authorList>
            <person name="Kim B.Y."/>
            <person name="Weon H.Y."/>
            <person name="Lee K.H."/>
            <person name="Seok S.J."/>
            <person name="Kwon S.W."/>
            <person name="Go S.J."/>
            <person name="Stackebrandt E."/>
        </authorList>
    </citation>
    <scope>NUCLEOTIDE SEQUENCE [LARGE SCALE GENOMIC DNA]</scope>
    <source>
        <strain evidence="2 3">DSM 17673</strain>
    </source>
</reference>
<dbReference type="AlphaFoldDB" id="A0A7X5QVK6"/>
<comment type="caution">
    <text evidence="2">The sequence shown here is derived from an EMBL/GenBank/DDBJ whole genome shotgun (WGS) entry which is preliminary data.</text>
</comment>
<organism evidence="2 3">
    <name type="scientific">Luteibacter yeojuensis</name>
    <dbReference type="NCBI Taxonomy" id="345309"/>
    <lineage>
        <taxon>Bacteria</taxon>
        <taxon>Pseudomonadati</taxon>
        <taxon>Pseudomonadota</taxon>
        <taxon>Gammaproteobacteria</taxon>
        <taxon>Lysobacterales</taxon>
        <taxon>Rhodanobacteraceae</taxon>
        <taxon>Luteibacter</taxon>
    </lineage>
</organism>
<dbReference type="EMBL" id="JAAQTL010000001">
    <property type="protein sequence ID" value="NID16228.1"/>
    <property type="molecule type" value="Genomic_DNA"/>
</dbReference>
<evidence type="ECO:0000313" key="2">
    <source>
        <dbReference type="EMBL" id="NID16228.1"/>
    </source>
</evidence>
<dbReference type="PROSITE" id="PS51257">
    <property type="entry name" value="PROKAR_LIPOPROTEIN"/>
    <property type="match status" value="1"/>
</dbReference>
<dbReference type="RefSeq" id="WP_166699883.1">
    <property type="nucleotide sequence ID" value="NZ_JAAQTL010000001.1"/>
</dbReference>
<sequence length="324" mass="35234">MRRHSPAIWILLLALALLGACNRQKEAPGRPGGGSPEDATRESLALLRDGKFDLFWKHALPPGDFATLRADWPLRNAAQAPVGPDDETKFDAGVKRLTEPDAEKKLFAELRPTLVRFDRDYKDQMPLISGIGQSMALTAIDQDKDLTLSQKRQLREAVNVVAPWTQTVGWGDQAKAKEAIGIVVDTARKANLSTPDALHAMTFEQSMATWSTAWLGFKRLLDVYGLSVDKSFDSVSIDTIESNGGSAHVKITYTLLGKPIQTDATLVLLDGRWYDSDLLQRVRDEHARLVPPAPAASAAAPPSTTAPPPRLQAPGGAMADAKAR</sequence>
<evidence type="ECO:0000256" key="1">
    <source>
        <dbReference type="SAM" id="MobiDB-lite"/>
    </source>
</evidence>
<proteinExistence type="predicted"/>